<comment type="caution">
    <text evidence="3">The sequence shown here is derived from an EMBL/GenBank/DDBJ whole genome shotgun (WGS) entry which is preliminary data.</text>
</comment>
<dbReference type="PANTHER" id="PTHR42736:SF1">
    <property type="entry name" value="PROTEIN-GLUTAMINE GAMMA-GLUTAMYLTRANSFERASE"/>
    <property type="match status" value="1"/>
</dbReference>
<dbReference type="Gene3D" id="3.10.620.30">
    <property type="match status" value="1"/>
</dbReference>
<proteinExistence type="predicted"/>
<feature type="transmembrane region" description="Helical" evidence="1">
    <location>
        <begin position="651"/>
        <end position="669"/>
    </location>
</feature>
<keyword evidence="1" id="KW-0812">Transmembrane</keyword>
<protein>
    <submittedName>
        <fullName evidence="3">Protein-glutamine gamma-glutamyltransferase</fullName>
        <ecNumber evidence="3">2.3.2.13</ecNumber>
    </submittedName>
</protein>
<keyword evidence="3" id="KW-0012">Acyltransferase</keyword>
<keyword evidence="1" id="KW-1133">Transmembrane helix</keyword>
<feature type="transmembrane region" description="Helical" evidence="1">
    <location>
        <begin position="20"/>
        <end position="52"/>
    </location>
</feature>
<reference evidence="3" key="1">
    <citation type="submission" date="2016-10" db="EMBL/GenBank/DDBJ databases">
        <title>Sequence of Gallionella enrichment culture.</title>
        <authorList>
            <person name="Poehlein A."/>
            <person name="Muehling M."/>
            <person name="Daniel R."/>
        </authorList>
    </citation>
    <scope>NUCLEOTIDE SEQUENCE</scope>
</reference>
<gene>
    <name evidence="3" type="primary">tgpA_2</name>
    <name evidence="3" type="ORF">GALL_09790</name>
</gene>
<dbReference type="EMBL" id="MLJW01000002">
    <property type="protein sequence ID" value="OIR18640.1"/>
    <property type="molecule type" value="Genomic_DNA"/>
</dbReference>
<accession>A0A1J5TQV8</accession>
<evidence type="ECO:0000256" key="1">
    <source>
        <dbReference type="SAM" id="Phobius"/>
    </source>
</evidence>
<dbReference type="AlphaFoldDB" id="A0A1J5TQV8"/>
<feature type="transmembrane region" description="Helical" evidence="1">
    <location>
        <begin position="72"/>
        <end position="105"/>
    </location>
</feature>
<dbReference type="InterPro" id="IPR052901">
    <property type="entry name" value="Bact_TGase-like"/>
</dbReference>
<feature type="domain" description="Transglutaminase-like" evidence="2">
    <location>
        <begin position="488"/>
        <end position="559"/>
    </location>
</feature>
<dbReference type="EC" id="2.3.2.13" evidence="3"/>
<keyword evidence="1" id="KW-0472">Membrane</keyword>
<feature type="transmembrane region" description="Helical" evidence="1">
    <location>
        <begin position="139"/>
        <end position="163"/>
    </location>
</feature>
<organism evidence="3">
    <name type="scientific">mine drainage metagenome</name>
    <dbReference type="NCBI Taxonomy" id="410659"/>
    <lineage>
        <taxon>unclassified sequences</taxon>
        <taxon>metagenomes</taxon>
        <taxon>ecological metagenomes</taxon>
    </lineage>
</organism>
<name>A0A1J5TQV8_9ZZZZ</name>
<dbReference type="SUPFAM" id="SSF54001">
    <property type="entry name" value="Cysteine proteinases"/>
    <property type="match status" value="1"/>
</dbReference>
<dbReference type="Pfam" id="PF01841">
    <property type="entry name" value="Transglut_core"/>
    <property type="match status" value="1"/>
</dbReference>
<evidence type="ECO:0000313" key="3">
    <source>
        <dbReference type="EMBL" id="OIR18640.1"/>
    </source>
</evidence>
<feature type="transmembrane region" description="Helical" evidence="1">
    <location>
        <begin position="117"/>
        <end position="133"/>
    </location>
</feature>
<dbReference type="InterPro" id="IPR021878">
    <property type="entry name" value="TgpA_N"/>
</dbReference>
<dbReference type="PANTHER" id="PTHR42736">
    <property type="entry name" value="PROTEIN-GLUTAMINE GAMMA-GLUTAMYLTRANSFERASE"/>
    <property type="match status" value="1"/>
</dbReference>
<evidence type="ECO:0000259" key="2">
    <source>
        <dbReference type="SMART" id="SM00460"/>
    </source>
</evidence>
<dbReference type="GO" id="GO:0003810">
    <property type="term" value="F:protein-glutamine gamma-glutamyltransferase activity"/>
    <property type="evidence" value="ECO:0007669"/>
    <property type="project" value="UniProtKB-EC"/>
</dbReference>
<feature type="transmembrane region" description="Helical" evidence="1">
    <location>
        <begin position="207"/>
        <end position="229"/>
    </location>
</feature>
<dbReference type="InterPro" id="IPR002931">
    <property type="entry name" value="Transglutaminase-like"/>
</dbReference>
<dbReference type="Pfam" id="PF11992">
    <property type="entry name" value="TgpA_N"/>
    <property type="match status" value="1"/>
</dbReference>
<dbReference type="SMART" id="SM00460">
    <property type="entry name" value="TGc"/>
    <property type="match status" value="1"/>
</dbReference>
<sequence>MPETGSSRGLELADLRRVQWLLGGALVFVSLGSLLFLQVGAWSLLVAVLLATGIALVRPDLPGRLPLWVHRLAFPAVLVVFASELWLTADLFQSLVHLDLLLLLYRGFFYRSRREDLQLILLGLFLLIVAGVVTSSPAFALQLLAFAACALALLFTATIADAADPGARARRLPLFIPTYARSRPDWIEGLRWRELARRVARAFDWRLAGCAVLLFGCVVGISALLFVSIPRFDLRDSLFLERFALHRARTGFSDTIRFGDLDEIGRDTSVAFSMDVSNRALIPSIPYFRMLVLDQVLPEGGFRMSPFMRRRLLARDYHAAYLSGDRAAAAAPGVWTFYLEPGVSRYLPLPGRFGAIRFRGLQRLEYDPEDGILALKSDPLSMTAYRLEGVAFDGIRADPPFRRRWQAVPKDARRVGVDTARLELSLPVDQASAARLSEWADRIRARTPGRADPRLFALEATDWLRSRHAYALSSAIPQGRGDPLVRWMGSTAPGYCELFAGGLVLLCRSADIPARVVVGFKGGAWNAYSGSFTVRNSDAHAWCEVWDGVGEWIRVDPTPGAIPMAGVAAPAAARVRDWGDERGFSARLEGLRVFWYRRIVSFDARDQENLVRSARDSADAARRRTLELVDGAMRRLRGAWVAVWKSAGTGAVAAGVVIGVLGLFAVWILRLRTGGLVPGARVQARSAEGRVRREAGRWITVLRKRGRWDSPEEGMPDLRMALLTLRFGRSERWPEARRWFRSARHRSGRRSRRGSRSG</sequence>
<keyword evidence="3" id="KW-0808">Transferase</keyword>
<dbReference type="InterPro" id="IPR038765">
    <property type="entry name" value="Papain-like_cys_pep_sf"/>
</dbReference>